<feature type="signal peptide" evidence="1">
    <location>
        <begin position="1"/>
        <end position="27"/>
    </location>
</feature>
<dbReference type="EMBL" id="VOBR01000051">
    <property type="protein sequence ID" value="TWP44500.1"/>
    <property type="molecule type" value="Genomic_DNA"/>
</dbReference>
<dbReference type="AlphaFoldDB" id="A0A563EFV3"/>
<feature type="chain" id="PRO_5021763774" description="Secreted protein" evidence="1">
    <location>
        <begin position="28"/>
        <end position="136"/>
    </location>
</feature>
<evidence type="ECO:0000256" key="1">
    <source>
        <dbReference type="SAM" id="SignalP"/>
    </source>
</evidence>
<accession>A0A563EFV3</accession>
<name>A0A563EFV3_9PSEU</name>
<protein>
    <recommendedName>
        <fullName evidence="4">Secreted protein</fullName>
    </recommendedName>
</protein>
<dbReference type="Proteomes" id="UP000316639">
    <property type="component" value="Unassembled WGS sequence"/>
</dbReference>
<dbReference type="RefSeq" id="WP_146360780.1">
    <property type="nucleotide sequence ID" value="NZ_VOBR01000051.1"/>
</dbReference>
<evidence type="ECO:0000313" key="3">
    <source>
        <dbReference type="Proteomes" id="UP000316639"/>
    </source>
</evidence>
<evidence type="ECO:0000313" key="2">
    <source>
        <dbReference type="EMBL" id="TWP44500.1"/>
    </source>
</evidence>
<evidence type="ECO:0008006" key="4">
    <source>
        <dbReference type="Google" id="ProtNLM"/>
    </source>
</evidence>
<proteinExistence type="predicted"/>
<sequence length="136" mass="14325">MITKIVRVFVAIAAACGLLLSPATASASSAVTGKPTTLELDAGGPQIKIKKGNKVQIKGKLNAEGEMRELTLGLDIFAQVKVGASAWTDLYYRSCKPNSTFNMRLDLSASADLRLYFPGTSVYASATSNIVGVVVI</sequence>
<keyword evidence="1" id="KW-0732">Signal</keyword>
<organism evidence="2 3">
    <name type="scientific">Lentzea tibetensis</name>
    <dbReference type="NCBI Taxonomy" id="2591470"/>
    <lineage>
        <taxon>Bacteria</taxon>
        <taxon>Bacillati</taxon>
        <taxon>Actinomycetota</taxon>
        <taxon>Actinomycetes</taxon>
        <taxon>Pseudonocardiales</taxon>
        <taxon>Pseudonocardiaceae</taxon>
        <taxon>Lentzea</taxon>
    </lineage>
</organism>
<dbReference type="OrthoDB" id="3695728at2"/>
<reference evidence="2 3" key="1">
    <citation type="submission" date="2019-07" db="EMBL/GenBank/DDBJ databases">
        <title>Lentzea xizangensis sp. nov., isolated from Qinghai-Tibetan Plateau Soils.</title>
        <authorList>
            <person name="Huang J."/>
        </authorList>
    </citation>
    <scope>NUCLEOTIDE SEQUENCE [LARGE SCALE GENOMIC DNA]</scope>
    <source>
        <strain evidence="2 3">FXJ1.1311</strain>
    </source>
</reference>
<keyword evidence="3" id="KW-1185">Reference proteome</keyword>
<gene>
    <name evidence="2" type="ORF">FKR81_41265</name>
</gene>
<comment type="caution">
    <text evidence="2">The sequence shown here is derived from an EMBL/GenBank/DDBJ whole genome shotgun (WGS) entry which is preliminary data.</text>
</comment>